<keyword evidence="1" id="KW-0812">Transmembrane</keyword>
<feature type="transmembrane region" description="Helical" evidence="1">
    <location>
        <begin position="37"/>
        <end position="59"/>
    </location>
</feature>
<sequence length="228" mass="25317">MVIYQSAWFGMLALTAANIAFVWFMRADFRSKTRSDGVILAQCCLIIFTTVLIAIGGGVGHVFGQVISSAKNANKMHEYGITPADVVLYSDTLMPWLAVIDSAIFLGITTNILAALIMQRPRGSRNRMNVSMLPSSRQITMENLICDMLRGQHIRSMSADDTKRYIYLAGAALHTLPFSERGRVEITEEQFRQIDALDPNAPLGRWGPWVEDLAKGFDLDLPAYDQVG</sequence>
<proteinExistence type="predicted"/>
<protein>
    <submittedName>
        <fullName evidence="2">Uncharacterized protein</fullName>
    </submittedName>
</protein>
<name>A0A1D8KCP1_9GAMM</name>
<keyword evidence="2" id="KW-0614">Plasmid</keyword>
<reference evidence="2 3" key="1">
    <citation type="submission" date="2016-09" db="EMBL/GenBank/DDBJ databases">
        <title>Acidihalobacter prosperus V6 (DSM14174).</title>
        <authorList>
            <person name="Khaleque H.N."/>
            <person name="Ramsay J.P."/>
            <person name="Murphy R.J.T."/>
            <person name="Kaksonen A.H."/>
            <person name="Boxall N.J."/>
            <person name="Watkin E.L.J."/>
        </authorList>
    </citation>
    <scope>NUCLEOTIDE SEQUENCE [LARGE SCALE GENOMIC DNA]</scope>
    <source>
        <strain evidence="2 3">V6</strain>
        <plasmid evidence="3">papv6</plasmid>
    </source>
</reference>
<gene>
    <name evidence="2" type="ORF">BJI67_15840</name>
</gene>
<feature type="transmembrane region" description="Helical" evidence="1">
    <location>
        <begin position="6"/>
        <end position="25"/>
    </location>
</feature>
<evidence type="ECO:0000313" key="2">
    <source>
        <dbReference type="EMBL" id="AOV18715.1"/>
    </source>
</evidence>
<dbReference type="AlphaFoldDB" id="A0A1D8KCP1"/>
<dbReference type="KEGG" id="aaeo:BJI67_15840"/>
<feature type="transmembrane region" description="Helical" evidence="1">
    <location>
        <begin position="96"/>
        <end position="118"/>
    </location>
</feature>
<keyword evidence="3" id="KW-1185">Reference proteome</keyword>
<keyword evidence="1" id="KW-1133">Transmembrane helix</keyword>
<evidence type="ECO:0000256" key="1">
    <source>
        <dbReference type="SAM" id="Phobius"/>
    </source>
</evidence>
<dbReference type="RefSeq" id="WP_070074238.1">
    <property type="nucleotide sequence ID" value="NZ_CP017449.1"/>
</dbReference>
<geneLocation type="plasmid" evidence="3">
    <name>papv6</name>
</geneLocation>
<dbReference type="EMBL" id="CP017449">
    <property type="protein sequence ID" value="AOV18715.1"/>
    <property type="molecule type" value="Genomic_DNA"/>
</dbReference>
<evidence type="ECO:0000313" key="3">
    <source>
        <dbReference type="Proteomes" id="UP000095342"/>
    </source>
</evidence>
<accession>A0A1D8KCP1</accession>
<dbReference type="Proteomes" id="UP000095342">
    <property type="component" value="Plasmid pAPV6"/>
</dbReference>
<organism evidence="2 3">
    <name type="scientific">Acidihalobacter aeolianus</name>
    <dbReference type="NCBI Taxonomy" id="2792603"/>
    <lineage>
        <taxon>Bacteria</taxon>
        <taxon>Pseudomonadati</taxon>
        <taxon>Pseudomonadota</taxon>
        <taxon>Gammaproteobacteria</taxon>
        <taxon>Chromatiales</taxon>
        <taxon>Ectothiorhodospiraceae</taxon>
        <taxon>Acidihalobacter</taxon>
    </lineage>
</organism>
<keyword evidence="1" id="KW-0472">Membrane</keyword>